<dbReference type="PANTHER" id="PTHR24251:SF40">
    <property type="entry name" value="CUB DOMAIN-CONTAINING PROTEIN"/>
    <property type="match status" value="1"/>
</dbReference>
<proteinExistence type="predicted"/>
<feature type="signal peptide" evidence="4">
    <location>
        <begin position="1"/>
        <end position="17"/>
    </location>
</feature>
<evidence type="ECO:0000256" key="3">
    <source>
        <dbReference type="PROSITE-ProRule" id="PRU00059"/>
    </source>
</evidence>
<feature type="chain" id="PRO_5042945220" description="CUB domain-containing protein" evidence="4">
    <location>
        <begin position="18"/>
        <end position="329"/>
    </location>
</feature>
<dbReference type="CDD" id="cd00041">
    <property type="entry name" value="CUB"/>
    <property type="match status" value="1"/>
</dbReference>
<evidence type="ECO:0000256" key="1">
    <source>
        <dbReference type="ARBA" id="ARBA00022737"/>
    </source>
</evidence>
<dbReference type="EMBL" id="JAXCGZ010000045">
    <property type="protein sequence ID" value="KAK7086915.1"/>
    <property type="molecule type" value="Genomic_DNA"/>
</dbReference>
<keyword evidence="7" id="KW-1185">Reference proteome</keyword>
<evidence type="ECO:0000313" key="7">
    <source>
        <dbReference type="Proteomes" id="UP001381693"/>
    </source>
</evidence>
<dbReference type="Pfam" id="PF00431">
    <property type="entry name" value="CUB"/>
    <property type="match status" value="1"/>
</dbReference>
<dbReference type="InterPro" id="IPR035914">
    <property type="entry name" value="Sperma_CUB_dom_sf"/>
</dbReference>
<name>A0AAN9FWY9_HALRR</name>
<keyword evidence="4" id="KW-0732">Signal</keyword>
<accession>A0AAN9FWY9</accession>
<evidence type="ECO:0000313" key="6">
    <source>
        <dbReference type="EMBL" id="KAK7086915.1"/>
    </source>
</evidence>
<gene>
    <name evidence="6" type="ORF">SK128_013290</name>
</gene>
<reference evidence="6 7" key="1">
    <citation type="submission" date="2023-11" db="EMBL/GenBank/DDBJ databases">
        <title>Halocaridina rubra genome assembly.</title>
        <authorList>
            <person name="Smith C."/>
        </authorList>
    </citation>
    <scope>NUCLEOTIDE SEQUENCE [LARGE SCALE GENOMIC DNA]</scope>
    <source>
        <strain evidence="6">EP-1</strain>
        <tissue evidence="6">Whole</tissue>
    </source>
</reference>
<dbReference type="SUPFAM" id="SSF49854">
    <property type="entry name" value="Spermadhesin, CUB domain"/>
    <property type="match status" value="1"/>
</dbReference>
<protein>
    <recommendedName>
        <fullName evidence="5">CUB domain-containing protein</fullName>
    </recommendedName>
</protein>
<evidence type="ECO:0000259" key="5">
    <source>
        <dbReference type="PROSITE" id="PS01180"/>
    </source>
</evidence>
<dbReference type="Gene3D" id="2.60.120.290">
    <property type="entry name" value="Spermadhesin, CUB domain"/>
    <property type="match status" value="1"/>
</dbReference>
<dbReference type="InterPro" id="IPR000859">
    <property type="entry name" value="CUB_dom"/>
</dbReference>
<feature type="non-terminal residue" evidence="6">
    <location>
        <position position="329"/>
    </location>
</feature>
<dbReference type="Proteomes" id="UP001381693">
    <property type="component" value="Unassembled WGS sequence"/>
</dbReference>
<sequence length="329" mass="35551">MLLTGPSLLFLLPFVAAFEINKELFQHERNVNVSCSDSGGVCTLGESTRCPTVQGECARNYVCCDTCSSSTKRGCSRKGGTCKQSCEIGDYRVKNGCRRSDCKCCVQCSIKQRCVARGGFCFSRQRDCPNGTIDKKGCRGKKCKCCIPEPTTATTTTPTTPTTPTTTTTTTTTITAINPVPSCEAQTNFSEDFNTVSVPSNGDSMYQNDVSCEWNIQVRPGYALAFTILSMDIEGPYPGCPYDSLSFIDVPSLTELNGGKVCGNASNVTFVSRTNSVRIRFQTDGSVVGSGFTLYYRAFIQATLPPATFMMNTTIFPTTSAEPSCLPLT</sequence>
<evidence type="ECO:0000256" key="2">
    <source>
        <dbReference type="ARBA" id="ARBA00023157"/>
    </source>
</evidence>
<dbReference type="PANTHER" id="PTHR24251">
    <property type="entry name" value="OVOCHYMASE-RELATED"/>
    <property type="match status" value="1"/>
</dbReference>
<comment type="caution">
    <text evidence="3">Lacks conserved residue(s) required for the propagation of feature annotation.</text>
</comment>
<dbReference type="SMART" id="SM00042">
    <property type="entry name" value="CUB"/>
    <property type="match status" value="1"/>
</dbReference>
<keyword evidence="1" id="KW-0677">Repeat</keyword>
<comment type="caution">
    <text evidence="6">The sequence shown here is derived from an EMBL/GenBank/DDBJ whole genome shotgun (WGS) entry which is preliminary data.</text>
</comment>
<dbReference type="AlphaFoldDB" id="A0AAN9FWY9"/>
<feature type="domain" description="CUB" evidence="5">
    <location>
        <begin position="183"/>
        <end position="299"/>
    </location>
</feature>
<organism evidence="6 7">
    <name type="scientific">Halocaridina rubra</name>
    <name type="common">Hawaiian red shrimp</name>
    <dbReference type="NCBI Taxonomy" id="373956"/>
    <lineage>
        <taxon>Eukaryota</taxon>
        <taxon>Metazoa</taxon>
        <taxon>Ecdysozoa</taxon>
        <taxon>Arthropoda</taxon>
        <taxon>Crustacea</taxon>
        <taxon>Multicrustacea</taxon>
        <taxon>Malacostraca</taxon>
        <taxon>Eumalacostraca</taxon>
        <taxon>Eucarida</taxon>
        <taxon>Decapoda</taxon>
        <taxon>Pleocyemata</taxon>
        <taxon>Caridea</taxon>
        <taxon>Atyoidea</taxon>
        <taxon>Atyidae</taxon>
        <taxon>Halocaridina</taxon>
    </lineage>
</organism>
<keyword evidence="2" id="KW-1015">Disulfide bond</keyword>
<evidence type="ECO:0000256" key="4">
    <source>
        <dbReference type="SAM" id="SignalP"/>
    </source>
</evidence>
<dbReference type="PROSITE" id="PS01180">
    <property type="entry name" value="CUB"/>
    <property type="match status" value="1"/>
</dbReference>